<dbReference type="AlphaFoldDB" id="A0A9P0BY62"/>
<keyword evidence="2" id="KW-1185">Reference proteome</keyword>
<dbReference type="EMBL" id="LR824031">
    <property type="protein sequence ID" value="CAH0599342.1"/>
    <property type="molecule type" value="Genomic_DNA"/>
</dbReference>
<protein>
    <submittedName>
        <fullName evidence="1">Uncharacterized protein</fullName>
    </submittedName>
</protein>
<dbReference type="OrthoDB" id="7466984at2759"/>
<evidence type="ECO:0000313" key="1">
    <source>
        <dbReference type="EMBL" id="CAH0599342.1"/>
    </source>
</evidence>
<reference evidence="1" key="1">
    <citation type="submission" date="2021-12" db="EMBL/GenBank/DDBJ databases">
        <authorList>
            <person name="King R."/>
        </authorList>
    </citation>
    <scope>NUCLEOTIDE SEQUENCE</scope>
</reference>
<organism evidence="1 2">
    <name type="scientific">Chrysodeixis includens</name>
    <name type="common">Soybean looper</name>
    <name type="synonym">Pseudoplusia includens</name>
    <dbReference type="NCBI Taxonomy" id="689277"/>
    <lineage>
        <taxon>Eukaryota</taxon>
        <taxon>Metazoa</taxon>
        <taxon>Ecdysozoa</taxon>
        <taxon>Arthropoda</taxon>
        <taxon>Hexapoda</taxon>
        <taxon>Insecta</taxon>
        <taxon>Pterygota</taxon>
        <taxon>Neoptera</taxon>
        <taxon>Endopterygota</taxon>
        <taxon>Lepidoptera</taxon>
        <taxon>Glossata</taxon>
        <taxon>Ditrysia</taxon>
        <taxon>Noctuoidea</taxon>
        <taxon>Noctuidae</taxon>
        <taxon>Plusiinae</taxon>
        <taxon>Chrysodeixis</taxon>
    </lineage>
</organism>
<evidence type="ECO:0000313" key="2">
    <source>
        <dbReference type="Proteomes" id="UP001154114"/>
    </source>
</evidence>
<proteinExistence type="predicted"/>
<name>A0A9P0BY62_CHRIL</name>
<sequence>MPTTGIAIFQEYASKEEVPVVASKGVSSLLPTTETTTCMSSTTVPTTVIPVDVSESAKSAVNADSPDLIEDLFGLQNAPVSTGSISQCISRQANGKQYTLKSPGECGLNVVKLEIYPFAKISGLDKKNWWKHAETKMLFLTISNVDPVQMEVNKIQNMALKQVSKIKDVQKEVKEINY</sequence>
<dbReference type="Proteomes" id="UP001154114">
    <property type="component" value="Chromosome 28"/>
</dbReference>
<gene>
    <name evidence="1" type="ORF">CINC_LOCUS8651</name>
</gene>
<accession>A0A9P0BY62</accession>